<keyword evidence="2" id="KW-0732">Signal</keyword>
<feature type="signal peptide" evidence="2">
    <location>
        <begin position="1"/>
        <end position="25"/>
    </location>
</feature>
<evidence type="ECO:0000313" key="5">
    <source>
        <dbReference type="Proteomes" id="UP001642360"/>
    </source>
</evidence>
<dbReference type="Proteomes" id="UP001642360">
    <property type="component" value="Unassembled WGS sequence"/>
</dbReference>
<dbReference type="EMBL" id="CAUOFW020003014">
    <property type="protein sequence ID" value="CAK9157513.1"/>
    <property type="molecule type" value="Genomic_DNA"/>
</dbReference>
<feature type="compositionally biased region" description="Basic and acidic residues" evidence="1">
    <location>
        <begin position="60"/>
        <end position="78"/>
    </location>
</feature>
<sequence length="110" mass="12436">MRSSLIISLCLLVSVLYFVPHSVSSSPLIFLPGRRPIRELRFSSSIQPGSRHKIKIDGEMKRTTNQDRSDSTSTEMKRASRNGVADELLYHIDYHGVTTHPTPTPKHPRP</sequence>
<reference evidence="4 5" key="1">
    <citation type="submission" date="2024-02" db="EMBL/GenBank/DDBJ databases">
        <authorList>
            <person name="Vignale AGUSTIN F."/>
            <person name="Sosa J E."/>
            <person name="Modenutti C."/>
        </authorList>
    </citation>
    <scope>NUCLEOTIDE SEQUENCE [LARGE SCALE GENOMIC DNA]</scope>
</reference>
<comment type="caution">
    <text evidence="4">The sequence shown here is derived from an EMBL/GenBank/DDBJ whole genome shotgun (WGS) entry which is preliminary data.</text>
</comment>
<evidence type="ECO:0000256" key="2">
    <source>
        <dbReference type="SAM" id="SignalP"/>
    </source>
</evidence>
<gene>
    <name evidence="3" type="ORF">ILEXP_LOCUS26074</name>
    <name evidence="4" type="ORF">ILEXP_LOCUS26076</name>
</gene>
<evidence type="ECO:0000313" key="3">
    <source>
        <dbReference type="EMBL" id="CAK9157513.1"/>
    </source>
</evidence>
<evidence type="ECO:0000256" key="1">
    <source>
        <dbReference type="SAM" id="MobiDB-lite"/>
    </source>
</evidence>
<keyword evidence="5" id="KW-1185">Reference proteome</keyword>
<protein>
    <submittedName>
        <fullName evidence="4">Uncharacterized protein</fullName>
    </submittedName>
</protein>
<dbReference type="AlphaFoldDB" id="A0ABC8SNV4"/>
<feature type="chain" id="PRO_5044720944" evidence="2">
    <location>
        <begin position="26"/>
        <end position="110"/>
    </location>
</feature>
<evidence type="ECO:0000313" key="4">
    <source>
        <dbReference type="EMBL" id="CAK9157515.1"/>
    </source>
</evidence>
<dbReference type="EMBL" id="CAUOFW020003014">
    <property type="protein sequence ID" value="CAK9157515.1"/>
    <property type="molecule type" value="Genomic_DNA"/>
</dbReference>
<proteinExistence type="predicted"/>
<organism evidence="4 5">
    <name type="scientific">Ilex paraguariensis</name>
    <name type="common">yerba mate</name>
    <dbReference type="NCBI Taxonomy" id="185542"/>
    <lineage>
        <taxon>Eukaryota</taxon>
        <taxon>Viridiplantae</taxon>
        <taxon>Streptophyta</taxon>
        <taxon>Embryophyta</taxon>
        <taxon>Tracheophyta</taxon>
        <taxon>Spermatophyta</taxon>
        <taxon>Magnoliopsida</taxon>
        <taxon>eudicotyledons</taxon>
        <taxon>Gunneridae</taxon>
        <taxon>Pentapetalae</taxon>
        <taxon>asterids</taxon>
        <taxon>campanulids</taxon>
        <taxon>Aquifoliales</taxon>
        <taxon>Aquifoliaceae</taxon>
        <taxon>Ilex</taxon>
    </lineage>
</organism>
<feature type="region of interest" description="Disordered" evidence="1">
    <location>
        <begin position="60"/>
        <end position="80"/>
    </location>
</feature>
<name>A0ABC8SNV4_9AQUA</name>
<accession>A0ABC8SNV4</accession>